<dbReference type="SUPFAM" id="SSF53474">
    <property type="entry name" value="alpha/beta-Hydrolases"/>
    <property type="match status" value="1"/>
</dbReference>
<accession>A0A8J5MF38</accession>
<dbReference type="AlphaFoldDB" id="A0A8J5MF38"/>
<dbReference type="Gene3D" id="3.40.50.1820">
    <property type="entry name" value="alpha/beta hydrolase"/>
    <property type="match status" value="1"/>
</dbReference>
<sequence length="247" mass="27699">MVVLFTWLGAKQKYAHKYANCWTHRGHDVLHVTTSVMDLLFPRTGAEQTASRVVDFLNEKDKDVIIHGLSVGGYLTQRVLMTARDSTVRISHLIYDSFTNCVGIEAGVQNAVHPNYRSLAKVGVRAYCKFADLSSINEAQNFVLTSPYRAPTLFIHSMADQVSLYPDMQPVICAQAQVSPVTKYIIPQELQVPHVTIMRYLGEQKYMGLIDSFVEKHRNYVSSKCQRDVSSVPINNTPSSEAAILSM</sequence>
<dbReference type="GO" id="GO:0017171">
    <property type="term" value="F:serine hydrolase activity"/>
    <property type="evidence" value="ECO:0007669"/>
    <property type="project" value="TreeGrafter"/>
</dbReference>
<proteinExistence type="predicted"/>
<dbReference type="InterPro" id="IPR029058">
    <property type="entry name" value="AB_hydrolase_fold"/>
</dbReference>
<gene>
    <name evidence="1" type="ORF">Hamer_G010584</name>
</gene>
<dbReference type="PANTHER" id="PTHR20908:SF1">
    <property type="entry name" value="LD15586P"/>
    <property type="match status" value="1"/>
</dbReference>
<dbReference type="EMBL" id="JAHLQT010047199">
    <property type="protein sequence ID" value="KAG7153289.1"/>
    <property type="molecule type" value="Genomic_DNA"/>
</dbReference>
<evidence type="ECO:0000313" key="2">
    <source>
        <dbReference type="Proteomes" id="UP000747542"/>
    </source>
</evidence>
<organism evidence="1 2">
    <name type="scientific">Homarus americanus</name>
    <name type="common">American lobster</name>
    <dbReference type="NCBI Taxonomy" id="6706"/>
    <lineage>
        <taxon>Eukaryota</taxon>
        <taxon>Metazoa</taxon>
        <taxon>Ecdysozoa</taxon>
        <taxon>Arthropoda</taxon>
        <taxon>Crustacea</taxon>
        <taxon>Multicrustacea</taxon>
        <taxon>Malacostraca</taxon>
        <taxon>Eumalacostraca</taxon>
        <taxon>Eucarida</taxon>
        <taxon>Decapoda</taxon>
        <taxon>Pleocyemata</taxon>
        <taxon>Astacidea</taxon>
        <taxon>Nephropoidea</taxon>
        <taxon>Nephropidae</taxon>
        <taxon>Homarus</taxon>
    </lineage>
</organism>
<keyword evidence="2" id="KW-1185">Reference proteome</keyword>
<name>A0A8J5MF38_HOMAM</name>
<evidence type="ECO:0000313" key="1">
    <source>
        <dbReference type="EMBL" id="KAG7153289.1"/>
    </source>
</evidence>
<dbReference type="Proteomes" id="UP000747542">
    <property type="component" value="Unassembled WGS sequence"/>
</dbReference>
<dbReference type="InterPro" id="IPR008547">
    <property type="entry name" value="DUF829_TMEM53"/>
</dbReference>
<dbReference type="PANTHER" id="PTHR20908">
    <property type="entry name" value="LD15586P"/>
    <property type="match status" value="1"/>
</dbReference>
<protein>
    <submittedName>
        <fullName evidence="1">Uncharacterized protein</fullName>
    </submittedName>
</protein>
<comment type="caution">
    <text evidence="1">The sequence shown here is derived from an EMBL/GenBank/DDBJ whole genome shotgun (WGS) entry which is preliminary data.</text>
</comment>
<dbReference type="Pfam" id="PF05705">
    <property type="entry name" value="DUF829"/>
    <property type="match status" value="1"/>
</dbReference>
<reference evidence="1" key="1">
    <citation type="journal article" date="2021" name="Sci. Adv.">
        <title>The American lobster genome reveals insights on longevity, neural, and immune adaptations.</title>
        <authorList>
            <person name="Polinski J.M."/>
            <person name="Zimin A.V."/>
            <person name="Clark K.F."/>
            <person name="Kohn A.B."/>
            <person name="Sadowski N."/>
            <person name="Timp W."/>
            <person name="Ptitsyn A."/>
            <person name="Khanna P."/>
            <person name="Romanova D.Y."/>
            <person name="Williams P."/>
            <person name="Greenwood S.J."/>
            <person name="Moroz L.L."/>
            <person name="Walt D.R."/>
            <person name="Bodnar A.G."/>
        </authorList>
    </citation>
    <scope>NUCLEOTIDE SEQUENCE</scope>
    <source>
        <strain evidence="1">GMGI-L3</strain>
    </source>
</reference>